<accession>A0AB39XLN6</accession>
<sequence length="142" mass="15699">MAALKSAVGQPDIAEFFRATRAAKSFPDFERIVQSGVGRTDLMLFAEFDLGDILRRETGSKTPKIIRLVVGNPLIMKEMVRHVPDAGSYAPVTVLIDERPDSVHVSYDKMESYLLHYGSSEALAVARTLDAKIVTLLRECTS</sequence>
<dbReference type="RefSeq" id="WP_369722587.1">
    <property type="nucleotide sequence ID" value="NZ_CP165734.1"/>
</dbReference>
<gene>
    <name evidence="2" type="ORF">AB8Z38_00575</name>
</gene>
<dbReference type="InterPro" id="IPR035923">
    <property type="entry name" value="TT1751-like_sf"/>
</dbReference>
<organism evidence="2">
    <name type="scientific">Bradyrhizobium sp. LLZ17</name>
    <dbReference type="NCBI Taxonomy" id="3239388"/>
    <lineage>
        <taxon>Bacteria</taxon>
        <taxon>Pseudomonadati</taxon>
        <taxon>Pseudomonadota</taxon>
        <taxon>Alphaproteobacteria</taxon>
        <taxon>Hyphomicrobiales</taxon>
        <taxon>Nitrobacteraceae</taxon>
        <taxon>Bradyrhizobium</taxon>
    </lineage>
</organism>
<reference evidence="2" key="1">
    <citation type="submission" date="2024-08" db="EMBL/GenBank/DDBJ databases">
        <authorList>
            <person name="Chaddad Z."/>
            <person name="Lamrabet M."/>
            <person name="Bouhnik O."/>
            <person name="Alami S."/>
            <person name="Wipf D."/>
            <person name="Courty P.E."/>
            <person name="Missbah El Idrissi M."/>
        </authorList>
    </citation>
    <scope>NUCLEOTIDE SEQUENCE</scope>
    <source>
        <strain evidence="2">LLZ17</strain>
    </source>
</reference>
<dbReference type="SUPFAM" id="SSF103247">
    <property type="entry name" value="TT1751-like"/>
    <property type="match status" value="1"/>
</dbReference>
<name>A0AB39XLN6_9BRAD</name>
<feature type="domain" description="DUF302" evidence="1">
    <location>
        <begin position="48"/>
        <end position="109"/>
    </location>
</feature>
<evidence type="ECO:0000313" key="2">
    <source>
        <dbReference type="EMBL" id="XDV58106.1"/>
    </source>
</evidence>
<evidence type="ECO:0000259" key="1">
    <source>
        <dbReference type="Pfam" id="PF03625"/>
    </source>
</evidence>
<dbReference type="AlphaFoldDB" id="A0AB39XLN6"/>
<proteinExistence type="predicted"/>
<dbReference type="Gene3D" id="3.30.310.70">
    <property type="entry name" value="TT1751-like domain"/>
    <property type="match status" value="1"/>
</dbReference>
<dbReference type="InterPro" id="IPR005180">
    <property type="entry name" value="DUF302"/>
</dbReference>
<dbReference type="EMBL" id="CP165734">
    <property type="protein sequence ID" value="XDV58106.1"/>
    <property type="molecule type" value="Genomic_DNA"/>
</dbReference>
<dbReference type="CDD" id="cd14797">
    <property type="entry name" value="DUF302"/>
    <property type="match status" value="1"/>
</dbReference>
<protein>
    <submittedName>
        <fullName evidence="2">DUF302 domain-containing protein</fullName>
    </submittedName>
</protein>
<dbReference type="Pfam" id="PF03625">
    <property type="entry name" value="DUF302"/>
    <property type="match status" value="1"/>
</dbReference>